<feature type="compositionally biased region" description="Polar residues" evidence="1">
    <location>
        <begin position="1"/>
        <end position="13"/>
    </location>
</feature>
<sequence length="191" mass="20902">MVSTHESGVSRKSVSPGRLGQQVNPAITRAPALGRSSSGTTGGHGSVEENDGGLMAEYPQLLQTVLDTTRPRELAEFYRRLLGFSYRPGDEPPGDGGSDDKDWLVLRDADGTARLAFQQVPELSRTTWPRHDIPMQAHLDCTVSDVDELHRQRARAESLGARLLLDRHDDAAEPLYVMADPSGHPFCLFVA</sequence>
<dbReference type="EMBL" id="BAAASR010000018">
    <property type="protein sequence ID" value="GAA2497124.1"/>
    <property type="molecule type" value="Genomic_DNA"/>
</dbReference>
<comment type="caution">
    <text evidence="3">The sequence shown here is derived from an EMBL/GenBank/DDBJ whole genome shotgun (WGS) entry which is preliminary data.</text>
</comment>
<dbReference type="Proteomes" id="UP001499942">
    <property type="component" value="Unassembled WGS sequence"/>
</dbReference>
<dbReference type="CDD" id="cd06587">
    <property type="entry name" value="VOC"/>
    <property type="match status" value="1"/>
</dbReference>
<evidence type="ECO:0000256" key="1">
    <source>
        <dbReference type="SAM" id="MobiDB-lite"/>
    </source>
</evidence>
<accession>A0ABN3M7A3</accession>
<gene>
    <name evidence="3" type="ORF">GCM10010393_31460</name>
</gene>
<dbReference type="PANTHER" id="PTHR35908">
    <property type="entry name" value="HYPOTHETICAL FUSION PROTEIN"/>
    <property type="match status" value="1"/>
</dbReference>
<feature type="region of interest" description="Disordered" evidence="1">
    <location>
        <begin position="1"/>
        <end position="52"/>
    </location>
</feature>
<keyword evidence="4" id="KW-1185">Reference proteome</keyword>
<reference evidence="3 4" key="1">
    <citation type="journal article" date="2019" name="Int. J. Syst. Evol. Microbiol.">
        <title>The Global Catalogue of Microorganisms (GCM) 10K type strain sequencing project: providing services to taxonomists for standard genome sequencing and annotation.</title>
        <authorList>
            <consortium name="The Broad Institute Genomics Platform"/>
            <consortium name="The Broad Institute Genome Sequencing Center for Infectious Disease"/>
            <person name="Wu L."/>
            <person name="Ma J."/>
        </authorList>
    </citation>
    <scope>NUCLEOTIDE SEQUENCE [LARGE SCALE GENOMIC DNA]</scope>
    <source>
        <strain evidence="3 4">JCM 5062</strain>
    </source>
</reference>
<protein>
    <recommendedName>
        <fullName evidence="2">VOC domain-containing protein</fullName>
    </recommendedName>
</protein>
<organism evidence="3 4">
    <name type="scientific">Streptomyces gobitricini</name>
    <dbReference type="NCBI Taxonomy" id="68211"/>
    <lineage>
        <taxon>Bacteria</taxon>
        <taxon>Bacillati</taxon>
        <taxon>Actinomycetota</taxon>
        <taxon>Actinomycetes</taxon>
        <taxon>Kitasatosporales</taxon>
        <taxon>Streptomycetaceae</taxon>
        <taxon>Streptomyces</taxon>
    </lineage>
</organism>
<dbReference type="InterPro" id="IPR037523">
    <property type="entry name" value="VOC_core"/>
</dbReference>
<evidence type="ECO:0000313" key="4">
    <source>
        <dbReference type="Proteomes" id="UP001499942"/>
    </source>
</evidence>
<proteinExistence type="predicted"/>
<dbReference type="InterPro" id="IPR041581">
    <property type="entry name" value="Glyoxalase_6"/>
</dbReference>
<evidence type="ECO:0000313" key="3">
    <source>
        <dbReference type="EMBL" id="GAA2497124.1"/>
    </source>
</evidence>
<dbReference type="Pfam" id="PF18029">
    <property type="entry name" value="Glyoxalase_6"/>
    <property type="match status" value="1"/>
</dbReference>
<dbReference type="PROSITE" id="PS51819">
    <property type="entry name" value="VOC"/>
    <property type="match status" value="1"/>
</dbReference>
<feature type="domain" description="VOC" evidence="2">
    <location>
        <begin position="60"/>
        <end position="191"/>
    </location>
</feature>
<name>A0ABN3M7A3_9ACTN</name>
<dbReference type="InterPro" id="IPR029068">
    <property type="entry name" value="Glyas_Bleomycin-R_OHBP_Dase"/>
</dbReference>
<evidence type="ECO:0000259" key="2">
    <source>
        <dbReference type="PROSITE" id="PS51819"/>
    </source>
</evidence>
<dbReference type="SUPFAM" id="SSF54593">
    <property type="entry name" value="Glyoxalase/Bleomycin resistance protein/Dihydroxybiphenyl dioxygenase"/>
    <property type="match status" value="1"/>
</dbReference>
<dbReference type="Gene3D" id="3.10.180.10">
    <property type="entry name" value="2,3-Dihydroxybiphenyl 1,2-Dioxygenase, domain 1"/>
    <property type="match status" value="1"/>
</dbReference>
<dbReference type="PANTHER" id="PTHR35908:SF1">
    <property type="entry name" value="CONSERVED PROTEIN"/>
    <property type="match status" value="1"/>
</dbReference>